<reference evidence="3 4" key="1">
    <citation type="submission" date="2024-08" db="EMBL/GenBank/DDBJ databases">
        <title>Whole-genome sequencing of halo(alkali)philic microorganisms from hypersaline lakes.</title>
        <authorList>
            <person name="Sorokin D.Y."/>
            <person name="Merkel A.Y."/>
            <person name="Messina E."/>
            <person name="Yakimov M."/>
        </authorList>
    </citation>
    <scope>NUCLEOTIDE SEQUENCE [LARGE SCALE GENOMIC DNA]</scope>
    <source>
        <strain evidence="3 4">AB-hyl4</strain>
    </source>
</reference>
<dbReference type="EMBL" id="JBGUBD010000014">
    <property type="protein sequence ID" value="MFA9480002.1"/>
    <property type="molecule type" value="Genomic_DNA"/>
</dbReference>
<proteinExistence type="predicted"/>
<gene>
    <name evidence="3" type="ORF">ACERK3_17115</name>
</gene>
<feature type="transmembrane region" description="Helical" evidence="2">
    <location>
        <begin position="12"/>
        <end position="32"/>
    </location>
</feature>
<dbReference type="RefSeq" id="WP_425346928.1">
    <property type="nucleotide sequence ID" value="NZ_JBGUBD010000014.1"/>
</dbReference>
<evidence type="ECO:0000256" key="2">
    <source>
        <dbReference type="SAM" id="Phobius"/>
    </source>
</evidence>
<dbReference type="Proteomes" id="UP001575105">
    <property type="component" value="Unassembled WGS sequence"/>
</dbReference>
<evidence type="ECO:0000256" key="1">
    <source>
        <dbReference type="SAM" id="MobiDB-lite"/>
    </source>
</evidence>
<accession>A0ABV4U8Q9</accession>
<feature type="region of interest" description="Disordered" evidence="1">
    <location>
        <begin position="371"/>
        <end position="397"/>
    </location>
</feature>
<dbReference type="InterPro" id="IPR012902">
    <property type="entry name" value="N_methyl_site"/>
</dbReference>
<organism evidence="3 4">
    <name type="scientific">Natronomicrosphaera hydrolytica</name>
    <dbReference type="NCBI Taxonomy" id="3242702"/>
    <lineage>
        <taxon>Bacteria</taxon>
        <taxon>Pseudomonadati</taxon>
        <taxon>Planctomycetota</taxon>
        <taxon>Phycisphaerae</taxon>
        <taxon>Phycisphaerales</taxon>
        <taxon>Phycisphaeraceae</taxon>
        <taxon>Natronomicrosphaera</taxon>
    </lineage>
</organism>
<comment type="caution">
    <text evidence="3">The sequence shown here is derived from an EMBL/GenBank/DDBJ whole genome shotgun (WGS) entry which is preliminary data.</text>
</comment>
<evidence type="ECO:0000313" key="4">
    <source>
        <dbReference type="Proteomes" id="UP001575105"/>
    </source>
</evidence>
<keyword evidence="2" id="KW-1133">Transmembrane helix</keyword>
<sequence length="397" mass="43840">MLKSPNGGFSLIETLVLVLSIIVGLSLFAVAADEGAVRYDIELERAEPVTGMVHTADDEPAGWADMFVLSPGGRLKIENGSVASYQRRNVVMAQTDDAGRFELPPFEAPNVRLLVLHAEGYADVHGEALEQVDRIQLTRWSRVAGRVMLGGEPVEGDSVHVHSADPPSSGMPGDAGAVAHMHWSGRGSTDAEGRFALDRVRAGEGSVGRWIQLGPQTYGATHTLRVQTEPDETVIVQIGGEGRPVVSRITLPEDADREVNWPQARGLITNRGKQPQPPLPEDWPTMDQTERQAWYQQWQQTEEGRAFVADQQRLARERRLFQFQLDSDGRFRVEDVPEGEYTLSVTLDEPSGSYSEPLGQAGRNFVIEPIEDDYTREPLDLGSVPLQSRQTPSREDE</sequence>
<keyword evidence="2" id="KW-0812">Transmembrane</keyword>
<keyword evidence="2" id="KW-0472">Membrane</keyword>
<evidence type="ECO:0008006" key="5">
    <source>
        <dbReference type="Google" id="ProtNLM"/>
    </source>
</evidence>
<keyword evidence="4" id="KW-1185">Reference proteome</keyword>
<name>A0ABV4U8Q9_9BACT</name>
<evidence type="ECO:0000313" key="3">
    <source>
        <dbReference type="EMBL" id="MFA9480002.1"/>
    </source>
</evidence>
<protein>
    <recommendedName>
        <fullName evidence="5">Carboxypeptidase regulatory-like domain-containing protein</fullName>
    </recommendedName>
</protein>
<dbReference type="PROSITE" id="PS00409">
    <property type="entry name" value="PROKAR_NTER_METHYL"/>
    <property type="match status" value="1"/>
</dbReference>